<feature type="binding site" evidence="13">
    <location>
        <position position="86"/>
    </location>
    <ligand>
        <name>S-adenosyl-L-methionine</name>
        <dbReference type="ChEBI" id="CHEBI:59789"/>
    </ligand>
</feature>
<gene>
    <name evidence="14" type="ORF">LSH36_685g02010</name>
</gene>
<comment type="subcellular location">
    <subcellularLocation>
        <location evidence="1">Cytoplasm</location>
    </subcellularLocation>
</comment>
<evidence type="ECO:0000313" key="14">
    <source>
        <dbReference type="EMBL" id="KAK2145404.1"/>
    </source>
</evidence>
<dbReference type="GO" id="GO:0016594">
    <property type="term" value="F:glycine binding"/>
    <property type="evidence" value="ECO:0007669"/>
    <property type="project" value="TreeGrafter"/>
</dbReference>
<accession>A0AAD9MWB8</accession>
<dbReference type="PROSITE" id="PS51600">
    <property type="entry name" value="SAM_GNMT"/>
    <property type="match status" value="1"/>
</dbReference>
<feature type="binding site" evidence="13">
    <location>
        <position position="22"/>
    </location>
    <ligand>
        <name>S-adenosyl-L-methionine</name>
        <dbReference type="ChEBI" id="CHEBI:59789"/>
    </ligand>
</feature>
<protein>
    <recommendedName>
        <fullName evidence="4">Glycine N-methyltransferase</fullName>
        <ecNumber evidence="3">2.1.1.20</ecNumber>
    </recommendedName>
</protein>
<dbReference type="GO" id="GO:0006111">
    <property type="term" value="P:regulation of gluconeogenesis"/>
    <property type="evidence" value="ECO:0007669"/>
    <property type="project" value="TreeGrafter"/>
</dbReference>
<comment type="caution">
    <text evidence="14">The sequence shown here is derived from an EMBL/GenBank/DDBJ whole genome shotgun (WGS) entry which is preliminary data.</text>
</comment>
<evidence type="ECO:0000256" key="13">
    <source>
        <dbReference type="PIRSR" id="PIRSR000385-2"/>
    </source>
</evidence>
<dbReference type="Pfam" id="PF13489">
    <property type="entry name" value="Methyltransf_23"/>
    <property type="match status" value="1"/>
</dbReference>
<name>A0AAD9MWB8_9ANNE</name>
<dbReference type="InterPro" id="IPR014369">
    <property type="entry name" value="Gly/Sar_N_MeTrfase"/>
</dbReference>
<evidence type="ECO:0000313" key="15">
    <source>
        <dbReference type="Proteomes" id="UP001208570"/>
    </source>
</evidence>
<dbReference type="Proteomes" id="UP001208570">
    <property type="component" value="Unassembled WGS sequence"/>
</dbReference>
<comment type="similarity">
    <text evidence="12">Belongs to the class I-like SAM-binding methyltransferase superfamily. Glycine N-methyltransferase family.</text>
</comment>
<feature type="binding site" evidence="13">
    <location>
        <begin position="117"/>
        <end position="118"/>
    </location>
    <ligand>
        <name>S-adenosyl-L-methionine</name>
        <dbReference type="ChEBI" id="CHEBI:59789"/>
    </ligand>
</feature>
<dbReference type="GO" id="GO:1904047">
    <property type="term" value="F:S-adenosyl-L-methionine binding"/>
    <property type="evidence" value="ECO:0007669"/>
    <property type="project" value="TreeGrafter"/>
</dbReference>
<dbReference type="FunFam" id="3.40.50.150:FF:000113">
    <property type="entry name" value="Glycine N-methyltransferase"/>
    <property type="match status" value="1"/>
</dbReference>
<dbReference type="GO" id="GO:0005829">
    <property type="term" value="C:cytosol"/>
    <property type="evidence" value="ECO:0007669"/>
    <property type="project" value="TreeGrafter"/>
</dbReference>
<dbReference type="GO" id="GO:0046500">
    <property type="term" value="P:S-adenosylmethionine metabolic process"/>
    <property type="evidence" value="ECO:0007669"/>
    <property type="project" value="TreeGrafter"/>
</dbReference>
<reference evidence="14" key="1">
    <citation type="journal article" date="2023" name="Mol. Biol. Evol.">
        <title>Third-Generation Sequencing Reveals the Adaptive Role of the Epigenome in Three Deep-Sea Polychaetes.</title>
        <authorList>
            <person name="Perez M."/>
            <person name="Aroh O."/>
            <person name="Sun Y."/>
            <person name="Lan Y."/>
            <person name="Juniper S.K."/>
            <person name="Young C.R."/>
            <person name="Angers B."/>
            <person name="Qian P.Y."/>
        </authorList>
    </citation>
    <scope>NUCLEOTIDE SEQUENCE</scope>
    <source>
        <strain evidence="14">P08H-3</strain>
    </source>
</reference>
<dbReference type="EMBL" id="JAODUP010000684">
    <property type="protein sequence ID" value="KAK2145404.1"/>
    <property type="molecule type" value="Genomic_DNA"/>
</dbReference>
<dbReference type="GO" id="GO:0042802">
    <property type="term" value="F:identical protein binding"/>
    <property type="evidence" value="ECO:0007669"/>
    <property type="project" value="TreeGrafter"/>
</dbReference>
<keyword evidence="5" id="KW-0963">Cytoplasm</keyword>
<evidence type="ECO:0000256" key="12">
    <source>
        <dbReference type="PIRNR" id="PIRNR000385"/>
    </source>
</evidence>
<evidence type="ECO:0000256" key="5">
    <source>
        <dbReference type="ARBA" id="ARBA00022490"/>
    </source>
</evidence>
<evidence type="ECO:0000256" key="9">
    <source>
        <dbReference type="ARBA" id="ARBA00022691"/>
    </source>
</evidence>
<organism evidence="14 15">
    <name type="scientific">Paralvinella palmiformis</name>
    <dbReference type="NCBI Taxonomy" id="53620"/>
    <lineage>
        <taxon>Eukaryota</taxon>
        <taxon>Metazoa</taxon>
        <taxon>Spiralia</taxon>
        <taxon>Lophotrochozoa</taxon>
        <taxon>Annelida</taxon>
        <taxon>Polychaeta</taxon>
        <taxon>Sedentaria</taxon>
        <taxon>Canalipalpata</taxon>
        <taxon>Terebellida</taxon>
        <taxon>Terebelliformia</taxon>
        <taxon>Alvinellidae</taxon>
        <taxon>Paralvinella</taxon>
    </lineage>
</organism>
<dbReference type="GO" id="GO:0051289">
    <property type="term" value="P:protein homotetramerization"/>
    <property type="evidence" value="ECO:0007669"/>
    <property type="project" value="TreeGrafter"/>
</dbReference>
<dbReference type="CDD" id="cd02440">
    <property type="entry name" value="AdoMet_MTases"/>
    <property type="match status" value="1"/>
</dbReference>
<feature type="binding site" evidence="13">
    <location>
        <position position="142"/>
    </location>
    <ligand>
        <name>S-adenosyl-L-methionine</name>
        <dbReference type="ChEBI" id="CHEBI:59789"/>
    </ligand>
</feature>
<sequence length="297" mass="33746">MVDSIYRTRSLGVAAVGLPDQYADGMAAKVWEVYIGSKKTRTEQYRSWISSMLREQNCASILDVACGTGVDSILLLEEGFSVTSTDASDKMLKYALKERWNRRREPAFDKWVIEEGNWLTLVDDLATIEDKPKDGYDAVVCLGNSFAHMPDFQGHQTNQKEALRNFHALIKPGGILVIDHRNYDEILKKGAAPARNIYYNSDHVTDIKCSNLYVNGEPCLVTLDYTIKMPVPTKHRSPDVGVEHHFRLSYYPHRLENFISLLKSVFGPSAQHNVYGDFKSLSSDYTPAYYIHVIRKQ</sequence>
<keyword evidence="9 12" id="KW-0949">S-adenosyl-L-methionine</keyword>
<dbReference type="Gene3D" id="3.30.46.10">
    <property type="entry name" value="Glycine N-methyltransferase, chain A, domain 1"/>
    <property type="match status" value="1"/>
</dbReference>
<dbReference type="PANTHER" id="PTHR16458:SF2">
    <property type="entry name" value="GLYCINE N-METHYLTRANSFERASE"/>
    <property type="match status" value="1"/>
</dbReference>
<dbReference type="GO" id="GO:0046498">
    <property type="term" value="P:S-adenosylhomocysteine metabolic process"/>
    <property type="evidence" value="ECO:0007669"/>
    <property type="project" value="TreeGrafter"/>
</dbReference>
<dbReference type="SUPFAM" id="SSF53335">
    <property type="entry name" value="S-adenosyl-L-methionine-dependent methyltransferases"/>
    <property type="match status" value="1"/>
</dbReference>
<comment type="catalytic activity">
    <reaction evidence="11">
        <text>glycine + S-adenosyl-L-methionine = sarcosine + S-adenosyl-L-homocysteine + H(+)</text>
        <dbReference type="Rhea" id="RHEA:19937"/>
        <dbReference type="ChEBI" id="CHEBI:15378"/>
        <dbReference type="ChEBI" id="CHEBI:57305"/>
        <dbReference type="ChEBI" id="CHEBI:57433"/>
        <dbReference type="ChEBI" id="CHEBI:57856"/>
        <dbReference type="ChEBI" id="CHEBI:59789"/>
        <dbReference type="EC" id="2.1.1.20"/>
    </reaction>
    <physiologicalReaction direction="left-to-right" evidence="11">
        <dbReference type="Rhea" id="RHEA:19938"/>
    </physiologicalReaction>
</comment>
<evidence type="ECO:0000256" key="1">
    <source>
        <dbReference type="ARBA" id="ARBA00004496"/>
    </source>
</evidence>
<dbReference type="GO" id="GO:1901052">
    <property type="term" value="P:sarcosine metabolic process"/>
    <property type="evidence" value="ECO:0007669"/>
    <property type="project" value="TreeGrafter"/>
</dbReference>
<feature type="binding site" evidence="13">
    <location>
        <position position="65"/>
    </location>
    <ligand>
        <name>S-adenosyl-L-methionine</name>
        <dbReference type="ChEBI" id="CHEBI:59789"/>
    </ligand>
</feature>
<evidence type="ECO:0000256" key="6">
    <source>
        <dbReference type="ARBA" id="ARBA00022553"/>
    </source>
</evidence>
<dbReference type="InterPro" id="IPR029063">
    <property type="entry name" value="SAM-dependent_MTases_sf"/>
</dbReference>
<dbReference type="GO" id="GO:0017174">
    <property type="term" value="F:glycine N-methyltransferase activity"/>
    <property type="evidence" value="ECO:0007669"/>
    <property type="project" value="UniProtKB-EC"/>
</dbReference>
<dbReference type="AlphaFoldDB" id="A0AAD9MWB8"/>
<dbReference type="GO" id="GO:0005542">
    <property type="term" value="F:folic acid binding"/>
    <property type="evidence" value="ECO:0007669"/>
    <property type="project" value="UniProtKB-KW"/>
</dbReference>
<keyword evidence="10" id="KW-0290">Folate-binding</keyword>
<keyword evidence="7 12" id="KW-0489">Methyltransferase</keyword>
<evidence type="ECO:0000256" key="10">
    <source>
        <dbReference type="ARBA" id="ARBA00022954"/>
    </source>
</evidence>
<evidence type="ECO:0000256" key="4">
    <source>
        <dbReference type="ARBA" id="ARBA00019972"/>
    </source>
</evidence>
<keyword evidence="15" id="KW-1185">Reference proteome</keyword>
<proteinExistence type="inferred from homology"/>
<evidence type="ECO:0000256" key="3">
    <source>
        <dbReference type="ARBA" id="ARBA00011999"/>
    </source>
</evidence>
<evidence type="ECO:0000256" key="7">
    <source>
        <dbReference type="ARBA" id="ARBA00022603"/>
    </source>
</evidence>
<comment type="subunit">
    <text evidence="2">Homotetramer.</text>
</comment>
<dbReference type="Gene3D" id="3.40.50.150">
    <property type="entry name" value="Vaccinia Virus protein VP39"/>
    <property type="match status" value="1"/>
</dbReference>
<dbReference type="PANTHER" id="PTHR16458">
    <property type="entry name" value="GLYCINE N-METHYLTRANSFERASE"/>
    <property type="match status" value="1"/>
</dbReference>
<evidence type="ECO:0000256" key="11">
    <source>
        <dbReference type="ARBA" id="ARBA00048261"/>
    </source>
</evidence>
<evidence type="ECO:0000256" key="2">
    <source>
        <dbReference type="ARBA" id="ARBA00011881"/>
    </source>
</evidence>
<dbReference type="GO" id="GO:0032259">
    <property type="term" value="P:methylation"/>
    <property type="evidence" value="ECO:0007669"/>
    <property type="project" value="UniProtKB-KW"/>
</dbReference>
<dbReference type="EC" id="2.1.1.20" evidence="3"/>
<keyword evidence="6" id="KW-0597">Phosphoprotein</keyword>
<dbReference type="GO" id="GO:0006730">
    <property type="term" value="P:one-carbon metabolic process"/>
    <property type="evidence" value="ECO:0007669"/>
    <property type="project" value="TreeGrafter"/>
</dbReference>
<dbReference type="PIRSF" id="PIRSF000385">
    <property type="entry name" value="Gly_N-mtase"/>
    <property type="match status" value="1"/>
</dbReference>
<feature type="binding site" evidence="13">
    <location>
        <position position="31"/>
    </location>
    <ligand>
        <name>S-adenosyl-L-methionine</name>
        <dbReference type="ChEBI" id="CHEBI:59789"/>
    </ligand>
</feature>
<feature type="binding site" evidence="13">
    <location>
        <position position="41"/>
    </location>
    <ligand>
        <name>S-adenosyl-L-methionine</name>
        <dbReference type="ChEBI" id="CHEBI:59789"/>
    </ligand>
</feature>
<keyword evidence="8 12" id="KW-0808">Transferase</keyword>
<evidence type="ECO:0000256" key="8">
    <source>
        <dbReference type="ARBA" id="ARBA00022679"/>
    </source>
</evidence>